<dbReference type="InterPro" id="IPR021315">
    <property type="entry name" value="Gap/Sap"/>
</dbReference>
<dbReference type="AlphaFoldDB" id="A0A1G7UJ35"/>
<gene>
    <name evidence="2" type="ORF">SAMN05421505_104271</name>
</gene>
<evidence type="ECO:0000313" key="3">
    <source>
        <dbReference type="Proteomes" id="UP000198923"/>
    </source>
</evidence>
<accession>A0A1G7UJ35</accession>
<keyword evidence="1" id="KW-0812">Transmembrane</keyword>
<dbReference type="Pfam" id="PF11139">
    <property type="entry name" value="SfLAP"/>
    <property type="match status" value="1"/>
</dbReference>
<feature type="transmembrane region" description="Helical" evidence="1">
    <location>
        <begin position="193"/>
        <end position="218"/>
    </location>
</feature>
<protein>
    <submittedName>
        <fullName evidence="2">Sap, sulfolipid-1-addressing protein</fullName>
    </submittedName>
</protein>
<proteinExistence type="predicted"/>
<feature type="transmembrane region" description="Helical" evidence="1">
    <location>
        <begin position="74"/>
        <end position="98"/>
    </location>
</feature>
<keyword evidence="3" id="KW-1185">Reference proteome</keyword>
<dbReference type="STRING" id="504805.SAMN05421505_104271"/>
<feature type="transmembrane region" description="Helical" evidence="1">
    <location>
        <begin position="110"/>
        <end position="127"/>
    </location>
</feature>
<sequence>MPGRPLGVRQKVYGRFDVGEDARCVDPPKNRHVTTALLLTLIALALVDSMSFGTLGIPVYMLVVADRFRASRMFVYLGTLATFYFLIGVALLLGLTAFMENFQDALQSRTAYWVQLALGVGLFALSFKFDPKRREKQGKPSRRLEPRLGGPGGMVALALTAGVLEVATMVPYLAAIGMMTNASLPATQWLPILAAYVLVMITPPLLLMGLRGIVGGWLAPKLERLRNWITKNSESMVGWALGIVGFLLARDAAFYIFFK</sequence>
<feature type="transmembrane region" description="Helical" evidence="1">
    <location>
        <begin position="36"/>
        <end position="62"/>
    </location>
</feature>
<organism evidence="2 3">
    <name type="scientific">Sinosporangium album</name>
    <dbReference type="NCBI Taxonomy" id="504805"/>
    <lineage>
        <taxon>Bacteria</taxon>
        <taxon>Bacillati</taxon>
        <taxon>Actinomycetota</taxon>
        <taxon>Actinomycetes</taxon>
        <taxon>Streptosporangiales</taxon>
        <taxon>Streptosporangiaceae</taxon>
        <taxon>Sinosporangium</taxon>
    </lineage>
</organism>
<name>A0A1G7UJ35_9ACTN</name>
<dbReference type="Proteomes" id="UP000198923">
    <property type="component" value="Unassembled WGS sequence"/>
</dbReference>
<feature type="transmembrane region" description="Helical" evidence="1">
    <location>
        <begin position="239"/>
        <end position="258"/>
    </location>
</feature>
<reference evidence="2 3" key="1">
    <citation type="submission" date="2016-10" db="EMBL/GenBank/DDBJ databases">
        <authorList>
            <person name="de Groot N.N."/>
        </authorList>
    </citation>
    <scope>NUCLEOTIDE SEQUENCE [LARGE SCALE GENOMIC DNA]</scope>
    <source>
        <strain evidence="2 3">CPCC 201354</strain>
    </source>
</reference>
<dbReference type="EMBL" id="FNCN01000004">
    <property type="protein sequence ID" value="SDG47261.1"/>
    <property type="molecule type" value="Genomic_DNA"/>
</dbReference>
<evidence type="ECO:0000313" key="2">
    <source>
        <dbReference type="EMBL" id="SDG47261.1"/>
    </source>
</evidence>
<keyword evidence="1" id="KW-1133">Transmembrane helix</keyword>
<feature type="transmembrane region" description="Helical" evidence="1">
    <location>
        <begin position="148"/>
        <end position="173"/>
    </location>
</feature>
<keyword evidence="1" id="KW-0472">Membrane</keyword>
<dbReference type="OrthoDB" id="7062264at2"/>
<evidence type="ECO:0000256" key="1">
    <source>
        <dbReference type="SAM" id="Phobius"/>
    </source>
</evidence>